<dbReference type="AlphaFoldDB" id="A0A0N9WEV7"/>
<dbReference type="SUPFAM" id="SSF56784">
    <property type="entry name" value="HAD-like"/>
    <property type="match status" value="1"/>
</dbReference>
<evidence type="ECO:0000313" key="2">
    <source>
        <dbReference type="Proteomes" id="UP000064939"/>
    </source>
</evidence>
<dbReference type="Gene3D" id="3.40.50.1000">
    <property type="entry name" value="HAD superfamily/HAD-like"/>
    <property type="match status" value="1"/>
</dbReference>
<dbReference type="InterPro" id="IPR023214">
    <property type="entry name" value="HAD_sf"/>
</dbReference>
<proteinExistence type="predicted"/>
<dbReference type="STRING" id="1324350.AOY20_10285"/>
<dbReference type="NCBIfam" id="TIGR01488">
    <property type="entry name" value="HAD-SF-IB"/>
    <property type="match status" value="1"/>
</dbReference>
<dbReference type="InterPro" id="IPR006385">
    <property type="entry name" value="HAD_hydro_SerB1"/>
</dbReference>
<reference evidence="1 2" key="1">
    <citation type="journal article" date="2015" name="Int. J. Syst. Evol. Microbiol.">
        <title>Acinetobacter equi sp. nov. isolated from horse faeces.</title>
        <authorList>
            <person name="Poppel M.T."/>
            <person name="Skiebe E."/>
            <person name="Laue M."/>
            <person name="Bergmann H."/>
            <person name="Ebersberger I."/>
            <person name="Garn T."/>
            <person name="Fruth A."/>
            <person name="Baumgardt S."/>
            <person name="Busse H.J."/>
            <person name="Wilharm G."/>
        </authorList>
    </citation>
    <scope>NUCLEOTIDE SEQUENCE [LARGE SCALE GENOMIC DNA]</scope>
    <source>
        <strain evidence="1 2">114</strain>
    </source>
</reference>
<dbReference type="Gene3D" id="1.20.1440.100">
    <property type="entry name" value="SG protein - dephosphorylation function"/>
    <property type="match status" value="1"/>
</dbReference>
<dbReference type="Proteomes" id="UP000064939">
    <property type="component" value="Chromosome"/>
</dbReference>
<keyword evidence="2" id="KW-1185">Reference proteome</keyword>
<dbReference type="OrthoDB" id="9784466at2"/>
<gene>
    <name evidence="1" type="ORF">AOY20_10285</name>
</gene>
<dbReference type="RefSeq" id="WP_054581775.1">
    <property type="nucleotide sequence ID" value="NZ_CP012808.1"/>
</dbReference>
<dbReference type="KEGG" id="aei:AOY20_10285"/>
<dbReference type="PANTHER" id="PTHR43344:SF14">
    <property type="entry name" value="HAD-IB FAMILY HYDROLASE"/>
    <property type="match status" value="1"/>
</dbReference>
<dbReference type="PANTHER" id="PTHR43344">
    <property type="entry name" value="PHOSPHOSERINE PHOSPHATASE"/>
    <property type="match status" value="1"/>
</dbReference>
<dbReference type="GO" id="GO:0005737">
    <property type="term" value="C:cytoplasm"/>
    <property type="evidence" value="ECO:0007669"/>
    <property type="project" value="TreeGrafter"/>
</dbReference>
<dbReference type="InterPro" id="IPR036412">
    <property type="entry name" value="HAD-like_sf"/>
</dbReference>
<dbReference type="GO" id="GO:0036424">
    <property type="term" value="F:L-phosphoserine phosphatase activity"/>
    <property type="evidence" value="ECO:0007669"/>
    <property type="project" value="TreeGrafter"/>
</dbReference>
<dbReference type="InterPro" id="IPR050582">
    <property type="entry name" value="HAD-like_SerB"/>
</dbReference>
<dbReference type="GO" id="GO:0000287">
    <property type="term" value="F:magnesium ion binding"/>
    <property type="evidence" value="ECO:0007669"/>
    <property type="project" value="TreeGrafter"/>
</dbReference>
<dbReference type="EMBL" id="CP012808">
    <property type="protein sequence ID" value="ALH95887.1"/>
    <property type="molecule type" value="Genomic_DNA"/>
</dbReference>
<sequence>MHAKSKTHKNLALFDFDGTLCRIDSFTKFIFFALPKFEIYKKGIIISPWISAYYLKIYPAHLMRPKLFSTLFKAQSQDKIEVFAKKYAKLLLEKYLNPELYNQLKQHQKQGDEIVLVSASIDIYLKHICKELGIHLICTTTEIQSNHYTGQYSSPDCSNEQKKIRVLEQYQLDHYQAIYAYGNSEEDFYLLSLADFPYLTTEQKPLPPF</sequence>
<organism evidence="1 2">
    <name type="scientific">Acinetobacter equi</name>
    <dbReference type="NCBI Taxonomy" id="1324350"/>
    <lineage>
        <taxon>Bacteria</taxon>
        <taxon>Pseudomonadati</taxon>
        <taxon>Pseudomonadota</taxon>
        <taxon>Gammaproteobacteria</taxon>
        <taxon>Moraxellales</taxon>
        <taxon>Moraxellaceae</taxon>
        <taxon>Acinetobacter</taxon>
    </lineage>
</organism>
<dbReference type="GO" id="GO:0006564">
    <property type="term" value="P:L-serine biosynthetic process"/>
    <property type="evidence" value="ECO:0007669"/>
    <property type="project" value="TreeGrafter"/>
</dbReference>
<name>A0A0N9WEV7_9GAMM</name>
<dbReference type="Pfam" id="PF12710">
    <property type="entry name" value="HAD"/>
    <property type="match status" value="1"/>
</dbReference>
<dbReference type="NCBIfam" id="TIGR01490">
    <property type="entry name" value="HAD-SF-IB-hyp1"/>
    <property type="match status" value="1"/>
</dbReference>
<evidence type="ECO:0000313" key="1">
    <source>
        <dbReference type="EMBL" id="ALH95887.1"/>
    </source>
</evidence>
<accession>A0A0N9WEV7</accession>
<protein>
    <submittedName>
        <fullName evidence="1">Phosphoserine phosphatase</fullName>
    </submittedName>
</protein>